<reference evidence="2 3" key="1">
    <citation type="journal article" date="2022" name="Front. Microbiol.">
        <title>Identification and characterization of a novel class of self-sufficient cytochrome P450 hydroxylase involved in cyclohexanecarboxylate degradation in Paraburkholderia terrae strain KU-64.</title>
        <authorList>
            <person name="Yamamoto T."/>
            <person name="Hasegawa Y."/>
            <person name="Iwaki H."/>
        </authorList>
    </citation>
    <scope>NUCLEOTIDE SEQUENCE [LARGE SCALE GENOMIC DNA]</scope>
    <source>
        <strain evidence="2 3">KU-64</strain>
    </source>
</reference>
<sequence>MRGEEKGCYRLECAYGALLRTIPLPQDIDVDGIDARLDKACSPHVCPDRYGAIGSAKDRDPPGSVTGASDHG</sequence>
<dbReference type="CDD" id="cd06464">
    <property type="entry name" value="ACD_sHsps-like"/>
    <property type="match status" value="1"/>
</dbReference>
<organism evidence="2 3">
    <name type="scientific">Paraburkholderia terrae</name>
    <dbReference type="NCBI Taxonomy" id="311230"/>
    <lineage>
        <taxon>Bacteria</taxon>
        <taxon>Pseudomonadati</taxon>
        <taxon>Pseudomonadota</taxon>
        <taxon>Betaproteobacteria</taxon>
        <taxon>Burkholderiales</taxon>
        <taxon>Burkholderiaceae</taxon>
        <taxon>Paraburkholderia</taxon>
    </lineage>
</organism>
<dbReference type="EMBL" id="AP024958">
    <property type="protein sequence ID" value="BCZ85172.1"/>
    <property type="molecule type" value="Genomic_DNA"/>
</dbReference>
<dbReference type="InterPro" id="IPR008978">
    <property type="entry name" value="HSP20-like_chaperone"/>
</dbReference>
<protein>
    <submittedName>
        <fullName evidence="2">Uncharacterized protein</fullName>
    </submittedName>
</protein>
<gene>
    <name evidence="2" type="ORF">PTKU64_88470</name>
</gene>
<accession>A0ABM7U1E4</accession>
<feature type="region of interest" description="Disordered" evidence="1">
    <location>
        <begin position="50"/>
        <end position="72"/>
    </location>
</feature>
<evidence type="ECO:0000313" key="2">
    <source>
        <dbReference type="EMBL" id="BCZ85172.1"/>
    </source>
</evidence>
<evidence type="ECO:0000313" key="3">
    <source>
        <dbReference type="Proteomes" id="UP001319874"/>
    </source>
</evidence>
<dbReference type="SUPFAM" id="SSF49764">
    <property type="entry name" value="HSP20-like chaperones"/>
    <property type="match status" value="1"/>
</dbReference>
<evidence type="ECO:0000256" key="1">
    <source>
        <dbReference type="SAM" id="MobiDB-lite"/>
    </source>
</evidence>
<proteinExistence type="predicted"/>
<name>A0ABM7U1E4_9BURK</name>
<dbReference type="Proteomes" id="UP001319874">
    <property type="component" value="Chromosome 4"/>
</dbReference>
<keyword evidence="3" id="KW-1185">Reference proteome</keyword>